<dbReference type="GO" id="GO:0051082">
    <property type="term" value="F:unfolded protein binding"/>
    <property type="evidence" value="ECO:0007669"/>
    <property type="project" value="TreeGrafter"/>
</dbReference>
<accession>A0A1D3CTK3</accession>
<name>A0A1D3CTK3_9EIME</name>
<dbReference type="InterPro" id="IPR008978">
    <property type="entry name" value="HSP20-like_chaperone"/>
</dbReference>
<evidence type="ECO:0000256" key="1">
    <source>
        <dbReference type="SAM" id="MobiDB-lite"/>
    </source>
</evidence>
<feature type="compositionally biased region" description="Low complexity" evidence="1">
    <location>
        <begin position="248"/>
        <end position="262"/>
    </location>
</feature>
<feature type="region of interest" description="Disordered" evidence="1">
    <location>
        <begin position="81"/>
        <end position="117"/>
    </location>
</feature>
<dbReference type="Gene3D" id="2.60.40.790">
    <property type="match status" value="1"/>
</dbReference>
<dbReference type="Proteomes" id="UP000095192">
    <property type="component" value="Unassembled WGS sequence"/>
</dbReference>
<dbReference type="VEuPathDB" id="ToxoDB:cyc_00627"/>
<dbReference type="EMBL" id="JROU02002018">
    <property type="protein sequence ID" value="OEH74515.1"/>
    <property type="molecule type" value="Genomic_DNA"/>
</dbReference>
<evidence type="ECO:0000259" key="2">
    <source>
        <dbReference type="Pfam" id="PF14050"/>
    </source>
</evidence>
<protein>
    <submittedName>
        <fullName evidence="3">Nuclear movement domain-containing protein</fullName>
    </submittedName>
</protein>
<dbReference type="Pfam" id="PF14050">
    <property type="entry name" value="Nudc_N"/>
    <property type="match status" value="1"/>
</dbReference>
<feature type="domain" description="NudC N-terminal" evidence="2">
    <location>
        <begin position="3"/>
        <end position="60"/>
    </location>
</feature>
<dbReference type="FunCoup" id="A0A1D3CTK3">
    <property type="interactions" value="68"/>
</dbReference>
<feature type="region of interest" description="Disordered" evidence="1">
    <location>
        <begin position="235"/>
        <end position="262"/>
    </location>
</feature>
<reference evidence="3 4" key="1">
    <citation type="journal article" date="2016" name="BMC Genomics">
        <title>Comparative genomics reveals Cyclospora cayetanensis possesses coccidia-like metabolism and invasion components but unique surface antigens.</title>
        <authorList>
            <person name="Liu S."/>
            <person name="Wang L."/>
            <person name="Zheng H."/>
            <person name="Xu Z."/>
            <person name="Roellig D.M."/>
            <person name="Li N."/>
            <person name="Frace M.A."/>
            <person name="Tang K."/>
            <person name="Arrowood M.J."/>
            <person name="Moss D.M."/>
            <person name="Zhang L."/>
            <person name="Feng Y."/>
            <person name="Xiao L."/>
        </authorList>
    </citation>
    <scope>NUCLEOTIDE SEQUENCE [LARGE SCALE GENOMIC DNA]</scope>
    <source>
        <strain evidence="3 4">CHN_HEN01</strain>
    </source>
</reference>
<dbReference type="InterPro" id="IPR025934">
    <property type="entry name" value="NudC_N_dom"/>
</dbReference>
<evidence type="ECO:0000313" key="4">
    <source>
        <dbReference type="Proteomes" id="UP000095192"/>
    </source>
</evidence>
<proteinExistence type="predicted"/>
<evidence type="ECO:0000313" key="3">
    <source>
        <dbReference type="EMBL" id="OEH74515.1"/>
    </source>
</evidence>
<comment type="caution">
    <text evidence="3">The sequence shown here is derived from an EMBL/GenBank/DDBJ whole genome shotgun (WGS) entry which is preliminary data.</text>
</comment>
<dbReference type="GO" id="GO:0005737">
    <property type="term" value="C:cytoplasm"/>
    <property type="evidence" value="ECO:0007669"/>
    <property type="project" value="TreeGrafter"/>
</dbReference>
<dbReference type="InterPro" id="IPR037898">
    <property type="entry name" value="NudC_fam"/>
</dbReference>
<dbReference type="VEuPathDB" id="ToxoDB:LOC34617767"/>
<sequence length="262" mass="28605">MDHEGLLLALARAHKGIAPLLETFFSFLASRTDFFHIIEEGGPSMGFTSGSAEAMIAEAFGQAQLLYRLAVLASPPDLSSMEGIPSQATRPAPASPQSALRAPKTAQSPNCAVGADSVSSAGAHEGQVLFEGKWCHPIRSSESFWVLEQKTFLLLTLEKKSELWWDCLVQGDPTIDTQKIESVKRVEDFDEATQGHIRKLVFEQRLKMQGLKTPEEIHQENILREAWDMEGSPFKGQPFDPNVLRPQAAGGTLPGLLPEGPA</sequence>
<organism evidence="3 4">
    <name type="scientific">Cyclospora cayetanensis</name>
    <dbReference type="NCBI Taxonomy" id="88456"/>
    <lineage>
        <taxon>Eukaryota</taxon>
        <taxon>Sar</taxon>
        <taxon>Alveolata</taxon>
        <taxon>Apicomplexa</taxon>
        <taxon>Conoidasida</taxon>
        <taxon>Coccidia</taxon>
        <taxon>Eucoccidiorida</taxon>
        <taxon>Eimeriorina</taxon>
        <taxon>Eimeriidae</taxon>
        <taxon>Cyclospora</taxon>
    </lineage>
</organism>
<dbReference type="InParanoid" id="A0A1D3CTK3"/>
<dbReference type="PANTHER" id="PTHR12356">
    <property type="entry name" value="NUCLEAR MOVEMENT PROTEIN NUDC"/>
    <property type="match status" value="1"/>
</dbReference>
<dbReference type="AlphaFoldDB" id="A0A1D3CTK3"/>
<dbReference type="PANTHER" id="PTHR12356:SF3">
    <property type="entry name" value="NUCLEAR MIGRATION PROTEIN NUDC"/>
    <property type="match status" value="1"/>
</dbReference>
<dbReference type="GO" id="GO:0006457">
    <property type="term" value="P:protein folding"/>
    <property type="evidence" value="ECO:0007669"/>
    <property type="project" value="TreeGrafter"/>
</dbReference>
<gene>
    <name evidence="3" type="ORF">cyc_00627</name>
</gene>
<keyword evidence="4" id="KW-1185">Reference proteome</keyword>
<dbReference type="SUPFAM" id="SSF49764">
    <property type="entry name" value="HSP20-like chaperones"/>
    <property type="match status" value="1"/>
</dbReference>